<protein>
    <recommendedName>
        <fullName evidence="6">DUF642 domain-containing protein</fullName>
    </recommendedName>
</protein>
<evidence type="ECO:0000256" key="3">
    <source>
        <dbReference type="ARBA" id="ARBA00022525"/>
    </source>
</evidence>
<sequence length="295" mass="32301">MLLVVPEGSFAVRLGNEASIKQKLKVKKGGFYSITFSAARTCAQEETLNVSITPNLEKRHRGIMPIQTMYSSNGWGSYAWGFNADFDEIELVIHNPGVEEDVACGPLIDFVALKLLASPKPNLLKNGNFEEGPYVFPNTSWGVLIPPHIEDNHSPLPGLIIESLKAVKYIDSKHFSVPEGRRAIELVGKESALAQVLFTLPGKLYALTFTVGDSNNACEGSLVVEAFAGKDTLKVPYQSKGRGGFKRARFLFTAVGPLTRIMFYSTFYTMAADHSGSLCGPVIDDVKLLSVRKRV</sequence>
<dbReference type="FunFam" id="2.60.120.260:FF:000031">
    <property type="entry name" value="DUF642 family protein"/>
    <property type="match status" value="1"/>
</dbReference>
<evidence type="ECO:0000256" key="1">
    <source>
        <dbReference type="ARBA" id="ARBA00004191"/>
    </source>
</evidence>
<dbReference type="STRING" id="106549.A0A540KHX4"/>
<comment type="caution">
    <text evidence="7">The sequence shown here is derived from an EMBL/GenBank/DDBJ whole genome shotgun (WGS) entry which is preliminary data.</text>
</comment>
<evidence type="ECO:0000256" key="5">
    <source>
        <dbReference type="ARBA" id="ARBA00023180"/>
    </source>
</evidence>
<name>A0A540KHX4_MALBA</name>
<dbReference type="EMBL" id="VIEB01001243">
    <property type="protein sequence ID" value="TQD73826.1"/>
    <property type="molecule type" value="Genomic_DNA"/>
</dbReference>
<comment type="subcellular location">
    <subcellularLocation>
        <location evidence="1">Secreted</location>
        <location evidence="1">Cell wall</location>
    </subcellularLocation>
</comment>
<keyword evidence="3" id="KW-0964">Secreted</keyword>
<dbReference type="Gene3D" id="2.60.120.260">
    <property type="entry name" value="Galactose-binding domain-like"/>
    <property type="match status" value="1"/>
</dbReference>
<keyword evidence="8" id="KW-1185">Reference proteome</keyword>
<evidence type="ECO:0000256" key="2">
    <source>
        <dbReference type="ARBA" id="ARBA00022512"/>
    </source>
</evidence>
<dbReference type="InterPro" id="IPR052437">
    <property type="entry name" value="Pectin_Meth_Modulator"/>
</dbReference>
<gene>
    <name evidence="7" type="ORF">C1H46_040641</name>
</gene>
<proteinExistence type="predicted"/>
<dbReference type="PANTHER" id="PTHR31265:SF61">
    <property type="entry name" value="PROTEIN DUF642 L-GALACTONO-1,4-LACTONE-RESPONSIVE GENE 1"/>
    <property type="match status" value="1"/>
</dbReference>
<dbReference type="AlphaFoldDB" id="A0A540KHX4"/>
<feature type="domain" description="DUF642" evidence="6">
    <location>
        <begin position="122"/>
        <end position="288"/>
    </location>
</feature>
<dbReference type="Pfam" id="PF04862">
    <property type="entry name" value="DUF642"/>
    <property type="match status" value="2"/>
</dbReference>
<feature type="domain" description="DUF642" evidence="6">
    <location>
        <begin position="1"/>
        <end position="114"/>
    </location>
</feature>
<keyword evidence="5" id="KW-0325">Glycoprotein</keyword>
<keyword evidence="4" id="KW-0732">Signal</keyword>
<dbReference type="Proteomes" id="UP000315295">
    <property type="component" value="Unassembled WGS sequence"/>
</dbReference>
<evidence type="ECO:0000256" key="4">
    <source>
        <dbReference type="ARBA" id="ARBA00022729"/>
    </source>
</evidence>
<evidence type="ECO:0000259" key="6">
    <source>
        <dbReference type="Pfam" id="PF04862"/>
    </source>
</evidence>
<dbReference type="PANTHER" id="PTHR31265">
    <property type="entry name" value="OS02G0527500 PROTEIN-RELATED"/>
    <property type="match status" value="1"/>
</dbReference>
<evidence type="ECO:0000313" key="7">
    <source>
        <dbReference type="EMBL" id="TQD73826.1"/>
    </source>
</evidence>
<dbReference type="InterPro" id="IPR006946">
    <property type="entry name" value="DGR2-like_dom"/>
</dbReference>
<accession>A0A540KHX4</accession>
<keyword evidence="2" id="KW-0134">Cell wall</keyword>
<reference evidence="7 8" key="1">
    <citation type="journal article" date="2019" name="G3 (Bethesda)">
        <title>Sequencing of a Wild Apple (Malus baccata) Genome Unravels the Differences Between Cultivated and Wild Apple Species Regarding Disease Resistance and Cold Tolerance.</title>
        <authorList>
            <person name="Chen X."/>
        </authorList>
    </citation>
    <scope>NUCLEOTIDE SEQUENCE [LARGE SCALE GENOMIC DNA]</scope>
    <source>
        <strain evidence="8">cv. Shandingzi</strain>
        <tissue evidence="7">Leaves</tissue>
    </source>
</reference>
<evidence type="ECO:0000313" key="8">
    <source>
        <dbReference type="Proteomes" id="UP000315295"/>
    </source>
</evidence>
<organism evidence="7 8">
    <name type="scientific">Malus baccata</name>
    <name type="common">Siberian crab apple</name>
    <name type="synonym">Pyrus baccata</name>
    <dbReference type="NCBI Taxonomy" id="106549"/>
    <lineage>
        <taxon>Eukaryota</taxon>
        <taxon>Viridiplantae</taxon>
        <taxon>Streptophyta</taxon>
        <taxon>Embryophyta</taxon>
        <taxon>Tracheophyta</taxon>
        <taxon>Spermatophyta</taxon>
        <taxon>Magnoliopsida</taxon>
        <taxon>eudicotyledons</taxon>
        <taxon>Gunneridae</taxon>
        <taxon>Pentapetalae</taxon>
        <taxon>rosids</taxon>
        <taxon>fabids</taxon>
        <taxon>Rosales</taxon>
        <taxon>Rosaceae</taxon>
        <taxon>Amygdaloideae</taxon>
        <taxon>Maleae</taxon>
        <taxon>Malus</taxon>
    </lineage>
</organism>